<evidence type="ECO:0000313" key="3">
    <source>
        <dbReference type="Proteomes" id="UP000251485"/>
    </source>
</evidence>
<dbReference type="RefSeq" id="WP_151252774.1">
    <property type="nucleotide sequence ID" value="NZ_JAHCUY010000038.1"/>
</dbReference>
<evidence type="ECO:0000256" key="1">
    <source>
        <dbReference type="SAM" id="Phobius"/>
    </source>
</evidence>
<dbReference type="AlphaFoldDB" id="A0A2X2C111"/>
<name>A0A2X2C111_PROMI</name>
<dbReference type="Proteomes" id="UP000251485">
    <property type="component" value="Unassembled WGS sequence"/>
</dbReference>
<protein>
    <submittedName>
        <fullName evidence="2">Uncharacterized protein</fullName>
    </submittedName>
</protein>
<proteinExistence type="predicted"/>
<sequence>MDEIVKWIIANTERIISIVAIIASYFIGVYSNRRNDRRKEFNSVADPIYIRLIKAKKDLDLGLCVHHSLVNEKEILNLSIHMKEKEREKLIVAYKEFCDAVSMIKWDKYHKPTLEDDVRQKIVESLKSLIDLTKHR</sequence>
<evidence type="ECO:0000313" key="2">
    <source>
        <dbReference type="EMBL" id="SPY93745.1"/>
    </source>
</evidence>
<accession>A0A2X2C111</accession>
<keyword evidence="1" id="KW-1133">Transmembrane helix</keyword>
<organism evidence="2 3">
    <name type="scientific">Proteus mirabilis</name>
    <dbReference type="NCBI Taxonomy" id="584"/>
    <lineage>
        <taxon>Bacteria</taxon>
        <taxon>Pseudomonadati</taxon>
        <taxon>Pseudomonadota</taxon>
        <taxon>Gammaproteobacteria</taxon>
        <taxon>Enterobacterales</taxon>
        <taxon>Morganellaceae</taxon>
        <taxon>Proteus</taxon>
    </lineage>
</organism>
<reference evidence="2 3" key="1">
    <citation type="submission" date="2018-06" db="EMBL/GenBank/DDBJ databases">
        <authorList>
            <consortium name="Pathogen Informatics"/>
            <person name="Doyle S."/>
        </authorList>
    </citation>
    <scope>NUCLEOTIDE SEQUENCE [LARGE SCALE GENOMIC DNA]</scope>
    <source>
        <strain evidence="2 3">NCTC10975</strain>
    </source>
</reference>
<gene>
    <name evidence="2" type="ORF">NCTC10975_00068</name>
</gene>
<feature type="transmembrane region" description="Helical" evidence="1">
    <location>
        <begin position="15"/>
        <end position="32"/>
    </location>
</feature>
<dbReference type="EMBL" id="UAUE01000001">
    <property type="protein sequence ID" value="SPY93745.1"/>
    <property type="molecule type" value="Genomic_DNA"/>
</dbReference>
<keyword evidence="1" id="KW-0472">Membrane</keyword>
<keyword evidence="1" id="KW-0812">Transmembrane</keyword>